<feature type="domain" description="Carrier" evidence="1">
    <location>
        <begin position="16"/>
        <end position="49"/>
    </location>
</feature>
<dbReference type="EMBL" id="SLWS01000009">
    <property type="protein sequence ID" value="TCO54026.1"/>
    <property type="molecule type" value="Genomic_DNA"/>
</dbReference>
<gene>
    <name evidence="2" type="ORF">EV192_1096</name>
</gene>
<dbReference type="Pfam" id="PF00550">
    <property type="entry name" value="PP-binding"/>
    <property type="match status" value="1"/>
</dbReference>
<evidence type="ECO:0000259" key="1">
    <source>
        <dbReference type="Pfam" id="PF00550"/>
    </source>
</evidence>
<dbReference type="InterPro" id="IPR009081">
    <property type="entry name" value="PP-bd_ACP"/>
</dbReference>
<sequence>MNQPPAEDTPRTATLICGIFADVLGVADIGADENFSALGGCSVLAIQVSRGPTALRSGLRIGGR</sequence>
<dbReference type="InterPro" id="IPR036736">
    <property type="entry name" value="ACP-like_sf"/>
</dbReference>
<evidence type="ECO:0000313" key="3">
    <source>
        <dbReference type="Proteomes" id="UP000295680"/>
    </source>
</evidence>
<dbReference type="SUPFAM" id="SSF47336">
    <property type="entry name" value="ACP-like"/>
    <property type="match status" value="1"/>
</dbReference>
<accession>A0A4R2JBC1</accession>
<comment type="caution">
    <text evidence="2">The sequence shown here is derived from an EMBL/GenBank/DDBJ whole genome shotgun (WGS) entry which is preliminary data.</text>
</comment>
<name>A0A4R2JBC1_9PSEU</name>
<organism evidence="2 3">
    <name type="scientific">Actinocrispum wychmicini</name>
    <dbReference type="NCBI Taxonomy" id="1213861"/>
    <lineage>
        <taxon>Bacteria</taxon>
        <taxon>Bacillati</taxon>
        <taxon>Actinomycetota</taxon>
        <taxon>Actinomycetes</taxon>
        <taxon>Pseudonocardiales</taxon>
        <taxon>Pseudonocardiaceae</taxon>
        <taxon>Actinocrispum</taxon>
    </lineage>
</organism>
<protein>
    <submittedName>
        <fullName evidence="2">Phosphopantetheine binding protein</fullName>
    </submittedName>
</protein>
<evidence type="ECO:0000313" key="2">
    <source>
        <dbReference type="EMBL" id="TCO54026.1"/>
    </source>
</evidence>
<dbReference type="Proteomes" id="UP000295680">
    <property type="component" value="Unassembled WGS sequence"/>
</dbReference>
<dbReference type="RefSeq" id="WP_132123041.1">
    <property type="nucleotide sequence ID" value="NZ_SLWS01000009.1"/>
</dbReference>
<reference evidence="2 3" key="1">
    <citation type="submission" date="2019-03" db="EMBL/GenBank/DDBJ databases">
        <title>Genomic Encyclopedia of Type Strains, Phase IV (KMG-IV): sequencing the most valuable type-strain genomes for metagenomic binning, comparative biology and taxonomic classification.</title>
        <authorList>
            <person name="Goeker M."/>
        </authorList>
    </citation>
    <scope>NUCLEOTIDE SEQUENCE [LARGE SCALE GENOMIC DNA]</scope>
    <source>
        <strain evidence="2 3">DSM 45934</strain>
    </source>
</reference>
<dbReference type="OrthoDB" id="4237505at2"/>
<keyword evidence="3" id="KW-1185">Reference proteome</keyword>
<proteinExistence type="predicted"/>
<dbReference type="Gene3D" id="1.10.1200.10">
    <property type="entry name" value="ACP-like"/>
    <property type="match status" value="1"/>
</dbReference>
<dbReference type="AlphaFoldDB" id="A0A4R2JBC1"/>